<keyword evidence="1" id="KW-1133">Transmembrane helix</keyword>
<dbReference type="AlphaFoldDB" id="A0A9Q9U7W1"/>
<protein>
    <submittedName>
        <fullName evidence="2">Uncharacterized protein</fullName>
    </submittedName>
</protein>
<accession>A0A9Q9U7W1</accession>
<feature type="transmembrane region" description="Helical" evidence="1">
    <location>
        <begin position="72"/>
        <end position="93"/>
    </location>
</feature>
<name>A0A9Q9U7W1_FUSFU</name>
<proteinExistence type="predicted"/>
<dbReference type="EMBL" id="CABFJX010000117">
    <property type="protein sequence ID" value="VTT64644.1"/>
    <property type="molecule type" value="Genomic_DNA"/>
</dbReference>
<reference evidence="2" key="1">
    <citation type="submission" date="2019-05" db="EMBL/GenBank/DDBJ databases">
        <authorList>
            <person name="Piombo E."/>
        </authorList>
    </citation>
    <scope>NUCLEOTIDE SEQUENCE</scope>
    <source>
        <strain evidence="2">C2S</strain>
    </source>
</reference>
<evidence type="ECO:0000313" key="2">
    <source>
        <dbReference type="EMBL" id="VTT64644.1"/>
    </source>
</evidence>
<sequence>MATIYSRVVNKIYQDRQNCWLNLAAIESNRDIKDFFIKNRIDTNTGLALLIKIAKYLSRKLSLPKGTLIKKIYAWQLLAVIVDIFSAGIYIFISRSLFIYYNKIYLINSIKKEDKFYIIVLAVIDKIPNLLGIYKPILKSFLSSNNIKDLSRDLRVFRV</sequence>
<keyword evidence="1" id="KW-0472">Membrane</keyword>
<evidence type="ECO:0000256" key="1">
    <source>
        <dbReference type="SAM" id="Phobius"/>
    </source>
</evidence>
<evidence type="ECO:0000313" key="3">
    <source>
        <dbReference type="Proteomes" id="UP000760494"/>
    </source>
</evidence>
<organism evidence="2 3">
    <name type="scientific">Fusarium fujikuroi</name>
    <name type="common">Bakanae and foot rot disease fungus</name>
    <name type="synonym">Gibberella fujikuroi</name>
    <dbReference type="NCBI Taxonomy" id="5127"/>
    <lineage>
        <taxon>Eukaryota</taxon>
        <taxon>Fungi</taxon>
        <taxon>Dikarya</taxon>
        <taxon>Ascomycota</taxon>
        <taxon>Pezizomycotina</taxon>
        <taxon>Sordariomycetes</taxon>
        <taxon>Hypocreomycetidae</taxon>
        <taxon>Hypocreales</taxon>
        <taxon>Nectriaceae</taxon>
        <taxon>Fusarium</taxon>
        <taxon>Fusarium fujikuroi species complex</taxon>
    </lineage>
</organism>
<dbReference type="Proteomes" id="UP000760494">
    <property type="component" value="Unassembled WGS sequence"/>
</dbReference>
<comment type="caution">
    <text evidence="2">The sequence shown here is derived from an EMBL/GenBank/DDBJ whole genome shotgun (WGS) entry which is preliminary data.</text>
</comment>
<keyword evidence="1" id="KW-0812">Transmembrane</keyword>
<gene>
    <name evidence="2" type="ORF">C2S_14695</name>
</gene>